<reference evidence="1" key="1">
    <citation type="journal article" date="2021" name="New Phytol.">
        <title>Evolutionary innovations through gain and loss of genes in the ectomycorrhizal Boletales.</title>
        <authorList>
            <person name="Wu G."/>
            <person name="Miyauchi S."/>
            <person name="Morin E."/>
            <person name="Kuo A."/>
            <person name="Drula E."/>
            <person name="Varga T."/>
            <person name="Kohler A."/>
            <person name="Feng B."/>
            <person name="Cao Y."/>
            <person name="Lipzen A."/>
            <person name="Daum C."/>
            <person name="Hundley H."/>
            <person name="Pangilinan J."/>
            <person name="Johnson J."/>
            <person name="Barry K."/>
            <person name="LaButti K."/>
            <person name="Ng V."/>
            <person name="Ahrendt S."/>
            <person name="Min B."/>
            <person name="Choi I.G."/>
            <person name="Park H."/>
            <person name="Plett J.M."/>
            <person name="Magnuson J."/>
            <person name="Spatafora J.W."/>
            <person name="Nagy L.G."/>
            <person name="Henrissat B."/>
            <person name="Grigoriev I.V."/>
            <person name="Yang Z.L."/>
            <person name="Xu J."/>
            <person name="Martin F.M."/>
        </authorList>
    </citation>
    <scope>NUCLEOTIDE SEQUENCE</scope>
    <source>
        <strain evidence="1">KUC20120723A-06</strain>
    </source>
</reference>
<evidence type="ECO:0000313" key="2">
    <source>
        <dbReference type="Proteomes" id="UP000790709"/>
    </source>
</evidence>
<gene>
    <name evidence="1" type="ORF">BV22DRAFT_474596</name>
</gene>
<keyword evidence="2" id="KW-1185">Reference proteome</keyword>
<accession>A0ACB8BHH0</accession>
<sequence length="178" mass="19598">MRIVNYGDNLSFDAHHAGTSTSTIPAIPTVEGSPIDALSSVPQLAEVSVNGDHGSPERRCSVRGCSKLLPQDAANKMCEDCRGRHRIYAVTKRAKRKLEKAAILSQAQNPVDPDQRLAVWMPEHPEEEHAQEADSCPSRRSQTNSHDGSTEVLTCRHRPLRGLITLLILAFSRLRAQS</sequence>
<proteinExistence type="predicted"/>
<comment type="caution">
    <text evidence="1">The sequence shown here is derived from an EMBL/GenBank/DDBJ whole genome shotgun (WGS) entry which is preliminary data.</text>
</comment>
<evidence type="ECO:0000313" key="1">
    <source>
        <dbReference type="EMBL" id="KAH7924926.1"/>
    </source>
</evidence>
<dbReference type="Proteomes" id="UP000790709">
    <property type="component" value="Unassembled WGS sequence"/>
</dbReference>
<name>A0ACB8BHH0_9AGAM</name>
<dbReference type="EMBL" id="MU266413">
    <property type="protein sequence ID" value="KAH7924926.1"/>
    <property type="molecule type" value="Genomic_DNA"/>
</dbReference>
<protein>
    <submittedName>
        <fullName evidence="1">Uncharacterized protein</fullName>
    </submittedName>
</protein>
<organism evidence="1 2">
    <name type="scientific">Leucogyrophana mollusca</name>
    <dbReference type="NCBI Taxonomy" id="85980"/>
    <lineage>
        <taxon>Eukaryota</taxon>
        <taxon>Fungi</taxon>
        <taxon>Dikarya</taxon>
        <taxon>Basidiomycota</taxon>
        <taxon>Agaricomycotina</taxon>
        <taxon>Agaricomycetes</taxon>
        <taxon>Agaricomycetidae</taxon>
        <taxon>Boletales</taxon>
        <taxon>Boletales incertae sedis</taxon>
        <taxon>Leucogyrophana</taxon>
    </lineage>
</organism>